<feature type="compositionally biased region" description="Low complexity" evidence="1">
    <location>
        <begin position="129"/>
        <end position="153"/>
    </location>
</feature>
<sequence length="442" mass="47373">MFLLNEALRSIEAAEPQIVSVHRCTEALFLAPERREQQMCEAFACLIREGGNDRVHPAIYLTRSRQALVYERDPQQGAGATAETLQRALQFLEGFGFRMEPVNLGGNQALRRVVLGGIKVVQAPQPGTARPAAPEQVAPPAAAPPVAARAGAGTPQPPEKSATPPAAAQSAPERDGEQARKSAARIAQLERELAQARAELAELKAAGAGQLRADDDIDELALLQEDYQALRAEYVLINDELTERQSELQRLQAHFEEHSKTSAGEIAKLTATVLRLSAPAPTQERVMVQAPAAGSGPTAPSSPLTAAPAGAADEPVAFHLDPDLAAIPCRSSDEIVDLRSSFNAIRMTCGSAKAQNCNAYICGVQRAGRREIYLAIHLTEDRRSLIYVPQRQPADAEGYERALEGALSFVEVSGFIVNLEPLGGGPAARTKVFEKIPVLGLR</sequence>
<dbReference type="EMBL" id="BLXX01000009">
    <property type="protein sequence ID" value="GFO60599.1"/>
    <property type="molecule type" value="Genomic_DNA"/>
</dbReference>
<organism evidence="2 3">
    <name type="scientific">Geomonas silvestris</name>
    <dbReference type="NCBI Taxonomy" id="2740184"/>
    <lineage>
        <taxon>Bacteria</taxon>
        <taxon>Pseudomonadati</taxon>
        <taxon>Thermodesulfobacteriota</taxon>
        <taxon>Desulfuromonadia</taxon>
        <taxon>Geobacterales</taxon>
        <taxon>Geobacteraceae</taxon>
        <taxon>Geomonas</taxon>
    </lineage>
</organism>
<dbReference type="RefSeq" id="WP_183355412.1">
    <property type="nucleotide sequence ID" value="NZ_BLXX01000009.1"/>
</dbReference>
<keyword evidence="3" id="KW-1185">Reference proteome</keyword>
<evidence type="ECO:0000256" key="1">
    <source>
        <dbReference type="SAM" id="MobiDB-lite"/>
    </source>
</evidence>
<accession>A0A6V8MLU1</accession>
<feature type="region of interest" description="Disordered" evidence="1">
    <location>
        <begin position="126"/>
        <end position="184"/>
    </location>
</feature>
<dbReference type="Proteomes" id="UP000556026">
    <property type="component" value="Unassembled WGS sequence"/>
</dbReference>
<feature type="compositionally biased region" description="Low complexity" evidence="1">
    <location>
        <begin position="161"/>
        <end position="171"/>
    </location>
</feature>
<evidence type="ECO:0000313" key="2">
    <source>
        <dbReference type="EMBL" id="GFO60599.1"/>
    </source>
</evidence>
<name>A0A6V8MLU1_9BACT</name>
<comment type="caution">
    <text evidence="2">The sequence shown here is derived from an EMBL/GenBank/DDBJ whole genome shotgun (WGS) entry which is preliminary data.</text>
</comment>
<proteinExistence type="predicted"/>
<reference evidence="3" key="1">
    <citation type="submission" date="2020-06" db="EMBL/GenBank/DDBJ databases">
        <title>Draft genomic sequence of Geomonas sp. Red330.</title>
        <authorList>
            <person name="Itoh H."/>
            <person name="Zhenxing X."/>
            <person name="Ushijima N."/>
            <person name="Masuda Y."/>
            <person name="Shiratori Y."/>
            <person name="Senoo K."/>
        </authorList>
    </citation>
    <scope>NUCLEOTIDE SEQUENCE [LARGE SCALE GENOMIC DNA]</scope>
    <source>
        <strain evidence="3">Red330</strain>
    </source>
</reference>
<dbReference type="AlphaFoldDB" id="A0A6V8MLU1"/>
<gene>
    <name evidence="2" type="ORF">GMST_29240</name>
</gene>
<protein>
    <submittedName>
        <fullName evidence="2">Uncharacterized protein</fullName>
    </submittedName>
</protein>
<evidence type="ECO:0000313" key="3">
    <source>
        <dbReference type="Proteomes" id="UP000556026"/>
    </source>
</evidence>